<organism evidence="2 3">
    <name type="scientific">Colletotrichum gloeosporioides (strain Cg-14)</name>
    <name type="common">Anthracnose fungus</name>
    <name type="synonym">Glomerella cingulata</name>
    <dbReference type="NCBI Taxonomy" id="1237896"/>
    <lineage>
        <taxon>Eukaryota</taxon>
        <taxon>Fungi</taxon>
        <taxon>Dikarya</taxon>
        <taxon>Ascomycota</taxon>
        <taxon>Pezizomycotina</taxon>
        <taxon>Sordariomycetes</taxon>
        <taxon>Hypocreomycetidae</taxon>
        <taxon>Glomerellales</taxon>
        <taxon>Glomerellaceae</taxon>
        <taxon>Colletotrichum</taxon>
        <taxon>Colletotrichum gloeosporioides species complex</taxon>
    </lineage>
</organism>
<evidence type="ECO:0000313" key="2">
    <source>
        <dbReference type="EMBL" id="EQB51202.1"/>
    </source>
</evidence>
<dbReference type="OrthoDB" id="7042322at2759"/>
<dbReference type="OMA" id="DFLQWPV"/>
<gene>
    <name evidence="2" type="ORF">CGLO_09268</name>
</gene>
<dbReference type="Proteomes" id="UP000015530">
    <property type="component" value="Unassembled WGS sequence"/>
</dbReference>
<dbReference type="InterPro" id="IPR004839">
    <property type="entry name" value="Aminotransferase_I/II_large"/>
</dbReference>
<dbReference type="STRING" id="1237896.T0K6U9"/>
<dbReference type="CDD" id="cd00609">
    <property type="entry name" value="AAT_like"/>
    <property type="match status" value="1"/>
</dbReference>
<comment type="caution">
    <text evidence="2">The sequence shown here is derived from an EMBL/GenBank/DDBJ whole genome shotgun (WGS) entry which is preliminary data.</text>
</comment>
<reference evidence="3" key="1">
    <citation type="journal article" date="2013" name="Mol. Plant Microbe Interact.">
        <title>Global aspects of pacC regulation of pathogenicity genes in Colletotrichum gloeosporioides as revealed by transcriptome analysis.</title>
        <authorList>
            <person name="Alkan N."/>
            <person name="Meng X."/>
            <person name="Friedlander G."/>
            <person name="Reuveni E."/>
            <person name="Sukno S."/>
            <person name="Sherman A."/>
            <person name="Thon M."/>
            <person name="Fluhr R."/>
            <person name="Prusky D."/>
        </authorList>
    </citation>
    <scope>NUCLEOTIDE SEQUENCE [LARGE SCALE GENOMIC DNA]</scope>
    <source>
        <strain evidence="3">Cg-14</strain>
    </source>
</reference>
<evidence type="ECO:0000259" key="1">
    <source>
        <dbReference type="Pfam" id="PF00155"/>
    </source>
</evidence>
<dbReference type="Gene3D" id="3.90.1150.10">
    <property type="entry name" value="Aspartate Aminotransferase, domain 1"/>
    <property type="match status" value="1"/>
</dbReference>
<accession>T0K6U9</accession>
<dbReference type="Pfam" id="PF00155">
    <property type="entry name" value="Aminotran_1_2"/>
    <property type="match status" value="1"/>
</dbReference>
<dbReference type="AlphaFoldDB" id="T0K6U9"/>
<dbReference type="SUPFAM" id="SSF53383">
    <property type="entry name" value="PLP-dependent transferases"/>
    <property type="match status" value="1"/>
</dbReference>
<dbReference type="HOGENOM" id="CLU_017584_0_6_1"/>
<dbReference type="GO" id="GO:0047536">
    <property type="term" value="F:2-aminoadipate transaminase activity"/>
    <property type="evidence" value="ECO:0007669"/>
    <property type="project" value="TreeGrafter"/>
</dbReference>
<dbReference type="InterPro" id="IPR015421">
    <property type="entry name" value="PyrdxlP-dep_Trfase_major"/>
</dbReference>
<dbReference type="InterPro" id="IPR015422">
    <property type="entry name" value="PyrdxlP-dep_Trfase_small"/>
</dbReference>
<proteinExistence type="predicted"/>
<keyword evidence="2" id="KW-0032">Aminotransferase</keyword>
<dbReference type="GO" id="GO:0030170">
    <property type="term" value="F:pyridoxal phosphate binding"/>
    <property type="evidence" value="ECO:0007669"/>
    <property type="project" value="InterPro"/>
</dbReference>
<feature type="domain" description="Aminotransferase class I/classII large" evidence="1">
    <location>
        <begin position="28"/>
        <end position="405"/>
    </location>
</feature>
<dbReference type="eggNOG" id="KOG0634">
    <property type="taxonomic scope" value="Eukaryota"/>
</dbReference>
<dbReference type="PANTHER" id="PTHR42858">
    <property type="entry name" value="AMINOTRANSFERASE"/>
    <property type="match status" value="1"/>
</dbReference>
<keyword evidence="2" id="KW-0808">Transferase</keyword>
<dbReference type="InterPro" id="IPR015424">
    <property type="entry name" value="PyrdxlP-dep_Trfase"/>
</dbReference>
<evidence type="ECO:0000313" key="3">
    <source>
        <dbReference type="Proteomes" id="UP000015530"/>
    </source>
</evidence>
<sequence>MTSPRKPKSFINLQLGWPSTSLFPKKQLADAAQAILLNDDIAAKALVYGPDQGQDSLREALAKWLSDFYQPSAGSTSPQRLFITNGASATLSMLLTRFTDPEFTRCIWMIEPTYFLACPSFQEAGFESRMRGVPEDDEGIDIDYLRKGLLEMETREPPNPAFISTVASPKVYRHVIYVVPTFSNPSAKVMSLCRREQLVELARQFDALIIADDVYDWLRWPADQGASGSFELPPPPPRLVDVDRALPGGDPWGNTASNGSFSKIVAPGVRVGWVEGSPEMAKELCKLGSVRSGGCQGHLSSMFMCHLLSSGALNEHIRRKLIPTYQERYHAMMKAILEYLSPLGITVAPRQSDSYKDAYKDGPGIVGGFFVYLNLPRDSISGTQFAEFALERHNVRVAHGGMMTVAGDSGSLERAKTSFGVGFRLCWAWHDVIEIQDGIMRLAVAVKEMQGNP</sequence>
<dbReference type="PANTHER" id="PTHR42858:SF1">
    <property type="entry name" value="LD15494P"/>
    <property type="match status" value="1"/>
</dbReference>
<dbReference type="Gene3D" id="3.40.640.10">
    <property type="entry name" value="Type I PLP-dependent aspartate aminotransferase-like (Major domain)"/>
    <property type="match status" value="1"/>
</dbReference>
<dbReference type="EMBL" id="AMYD01001869">
    <property type="protein sequence ID" value="EQB51202.1"/>
    <property type="molecule type" value="Genomic_DNA"/>
</dbReference>
<name>T0K6U9_COLGC</name>
<protein>
    <submittedName>
        <fullName evidence="2">Aminotransferase</fullName>
    </submittedName>
</protein>